<keyword evidence="7 13" id="KW-0812">Transmembrane</keyword>
<evidence type="ECO:0000256" key="9">
    <source>
        <dbReference type="ARBA" id="ARBA00023065"/>
    </source>
</evidence>
<keyword evidence="17" id="KW-1185">Reference proteome</keyword>
<accession>A0A0B7GS46</accession>
<feature type="transmembrane region" description="Helical" evidence="13">
    <location>
        <begin position="334"/>
        <end position="355"/>
    </location>
</feature>
<dbReference type="GO" id="GO:0046583">
    <property type="term" value="F:monoatomic cation efflux transmembrane transporter activity"/>
    <property type="evidence" value="ECO:0007669"/>
    <property type="project" value="TreeGrafter"/>
</dbReference>
<feature type="signal peptide" evidence="14">
    <location>
        <begin position="1"/>
        <end position="20"/>
    </location>
</feature>
<dbReference type="GO" id="GO:0006824">
    <property type="term" value="P:cobalt ion transport"/>
    <property type="evidence" value="ECO:0007669"/>
    <property type="project" value="UniProtKB-KW"/>
</dbReference>
<dbReference type="GeneID" id="57754302"/>
<feature type="transmembrane region" description="Helical" evidence="13">
    <location>
        <begin position="68"/>
        <end position="88"/>
    </location>
</feature>
<name>A0A0B7GS46_TREPH</name>
<dbReference type="RefSeq" id="WP_024753040.1">
    <property type="nucleotide sequence ID" value="NZ_CDNC01000011.1"/>
</dbReference>
<keyword evidence="8 13" id="KW-1133">Transmembrane helix</keyword>
<evidence type="ECO:0000256" key="10">
    <source>
        <dbReference type="ARBA" id="ARBA00023112"/>
    </source>
</evidence>
<dbReference type="Proteomes" id="UP000323594">
    <property type="component" value="Chromosome"/>
</dbReference>
<feature type="chain" id="PRO_5041521648" description="Nickel/cobalt efflux system" evidence="14">
    <location>
        <begin position="21"/>
        <end position="363"/>
    </location>
</feature>
<feature type="transmembrane region" description="Helical" evidence="13">
    <location>
        <begin position="150"/>
        <end position="169"/>
    </location>
</feature>
<protein>
    <recommendedName>
        <fullName evidence="13">Nickel/cobalt efflux system</fullName>
    </recommendedName>
</protein>
<evidence type="ECO:0000256" key="14">
    <source>
        <dbReference type="SAM" id="SignalP"/>
    </source>
</evidence>
<keyword evidence="3" id="KW-0171">Cobalt transport</keyword>
<evidence type="ECO:0000313" key="16">
    <source>
        <dbReference type="EMBL" id="QEJ99033.1"/>
    </source>
</evidence>
<keyword evidence="10" id="KW-0921">Nickel transport</keyword>
<evidence type="ECO:0000256" key="7">
    <source>
        <dbReference type="ARBA" id="ARBA00022692"/>
    </source>
</evidence>
<evidence type="ECO:0000256" key="1">
    <source>
        <dbReference type="ARBA" id="ARBA00002510"/>
    </source>
</evidence>
<reference evidence="15" key="2">
    <citation type="submission" date="2015-01" db="EMBL/GenBank/DDBJ databases">
        <authorList>
            <person name="Xiang T."/>
            <person name="Song Y."/>
            <person name="Huang L."/>
            <person name="Wang B."/>
            <person name="Wu P."/>
        </authorList>
    </citation>
    <scope>NUCLEOTIDE SEQUENCE [LARGE SCALE GENOMIC DNA]</scope>
    <source>
        <strain evidence="15">V1</strain>
    </source>
</reference>
<organism evidence="15 17">
    <name type="scientific">Treponema phagedenis</name>
    <dbReference type="NCBI Taxonomy" id="162"/>
    <lineage>
        <taxon>Bacteria</taxon>
        <taxon>Pseudomonadati</taxon>
        <taxon>Spirochaetota</taxon>
        <taxon>Spirochaetia</taxon>
        <taxon>Spirochaetales</taxon>
        <taxon>Treponemataceae</taxon>
        <taxon>Treponema</taxon>
    </lineage>
</organism>
<proteinExistence type="inferred from homology"/>
<feature type="transmembrane region" description="Helical" evidence="13">
    <location>
        <begin position="109"/>
        <end position="130"/>
    </location>
</feature>
<evidence type="ECO:0000256" key="3">
    <source>
        <dbReference type="ARBA" id="ARBA00022426"/>
    </source>
</evidence>
<evidence type="ECO:0000256" key="4">
    <source>
        <dbReference type="ARBA" id="ARBA00022448"/>
    </source>
</evidence>
<dbReference type="EMBL" id="CP042817">
    <property type="protein sequence ID" value="QEJ99033.1"/>
    <property type="molecule type" value="Genomic_DNA"/>
</dbReference>
<keyword evidence="5" id="KW-1003">Cell membrane</keyword>
<dbReference type="InterPro" id="IPR011541">
    <property type="entry name" value="Ni/Co_transpt_high_affinity"/>
</dbReference>
<keyword evidence="14" id="KW-0732">Signal</keyword>
<evidence type="ECO:0000313" key="17">
    <source>
        <dbReference type="Proteomes" id="UP000042527"/>
    </source>
</evidence>
<keyword evidence="6" id="KW-0533">Nickel</keyword>
<feature type="transmembrane region" description="Helical" evidence="13">
    <location>
        <begin position="261"/>
        <end position="283"/>
    </location>
</feature>
<dbReference type="GO" id="GO:0010045">
    <property type="term" value="P:response to nickel cation"/>
    <property type="evidence" value="ECO:0007669"/>
    <property type="project" value="TreeGrafter"/>
</dbReference>
<dbReference type="GO" id="GO:0005886">
    <property type="term" value="C:plasma membrane"/>
    <property type="evidence" value="ECO:0007669"/>
    <property type="project" value="UniProtKB-SubCell"/>
</dbReference>
<dbReference type="InterPro" id="IPR051224">
    <property type="entry name" value="NiCoT_RcnA"/>
</dbReference>
<keyword evidence="11 13" id="KW-0472">Membrane</keyword>
<dbReference type="PANTHER" id="PTHR40659">
    <property type="entry name" value="NICKEL/COBALT EFFLUX SYSTEM RCNA"/>
    <property type="match status" value="1"/>
</dbReference>
<evidence type="ECO:0000256" key="5">
    <source>
        <dbReference type="ARBA" id="ARBA00022475"/>
    </source>
</evidence>
<comment type="function">
    <text evidence="1">Efflux system for nickel and cobalt.</text>
</comment>
<evidence type="ECO:0000256" key="13">
    <source>
        <dbReference type="RuleBase" id="RU362101"/>
    </source>
</evidence>
<dbReference type="GO" id="GO:0032025">
    <property type="term" value="P:response to cobalt ion"/>
    <property type="evidence" value="ECO:0007669"/>
    <property type="project" value="TreeGrafter"/>
</dbReference>
<sequence length="363" mass="39569">MKRCIGFLVIVFFSIGVSSANPFFGTDNSPAPVQAGKPSDGIAVMQERLQGLLGDHILEWSKTNSMQALFAVLAISFLYGFIHALGPGHRKTVVFSFYLGRTAPIWEPFLTSSVLVLLHSIVSIVLLYIFRGVSGAVSAQSNTAAIYMEGITYILLIVLAVFSILHILSHMFPRIFPHRIFGFGCNETSCGCHEHTHSDDCDSHAHAGECGKTHAHSNVKECDHAHDNKPAEDDKRALLTEAGKKKALFKGQYDRISNIQWATLLLSGLFPCPAALLVMILVVSLDAVGLGLVAVLCISLGMSLPIMAAAYLAWAGRAGFFYKLQANEKIVNHITSILGLISYSLLLLFCLYAAWPFMKSLVI</sequence>
<dbReference type="Proteomes" id="UP000042527">
    <property type="component" value="Unassembled WGS sequence"/>
</dbReference>
<evidence type="ECO:0000256" key="11">
    <source>
        <dbReference type="ARBA" id="ARBA00023136"/>
    </source>
</evidence>
<dbReference type="AlphaFoldDB" id="A0A0B7GS46"/>
<reference evidence="16 18" key="3">
    <citation type="submission" date="2019-08" db="EMBL/GenBank/DDBJ databases">
        <authorList>
            <person name="Kuhnert P."/>
        </authorList>
    </citation>
    <scope>NUCLEOTIDE SEQUENCE [LARGE SCALE GENOMIC DNA]</scope>
    <source>
        <strain evidence="16 18">B36.5</strain>
    </source>
</reference>
<keyword evidence="9" id="KW-0406">Ion transport</keyword>
<keyword evidence="4 13" id="KW-0813">Transport</keyword>
<reference evidence="17" key="1">
    <citation type="submission" date="2015-01" db="EMBL/GenBank/DDBJ databases">
        <authorList>
            <person name="Manzoor Shahid"/>
            <person name="Zubair Saima"/>
        </authorList>
    </citation>
    <scope>NUCLEOTIDE SEQUENCE [LARGE SCALE GENOMIC DNA]</scope>
    <source>
        <strain evidence="17">V1</strain>
    </source>
</reference>
<evidence type="ECO:0000256" key="6">
    <source>
        <dbReference type="ARBA" id="ARBA00022596"/>
    </source>
</evidence>
<comment type="subcellular location">
    <subcellularLocation>
        <location evidence="2 13">Cell membrane</location>
        <topology evidence="2 13">Multi-pass membrane protein</topology>
    </subcellularLocation>
</comment>
<evidence type="ECO:0000313" key="18">
    <source>
        <dbReference type="Proteomes" id="UP000323594"/>
    </source>
</evidence>
<evidence type="ECO:0000313" key="15">
    <source>
        <dbReference type="EMBL" id="CEM61429.1"/>
    </source>
</evidence>
<evidence type="ECO:0000256" key="12">
    <source>
        <dbReference type="ARBA" id="ARBA00023285"/>
    </source>
</evidence>
<evidence type="ECO:0000256" key="2">
    <source>
        <dbReference type="ARBA" id="ARBA00004651"/>
    </source>
</evidence>
<gene>
    <name evidence="16" type="ORF">FUT82_14225</name>
    <name evidence="15" type="ORF">TPHV1_190036</name>
</gene>
<dbReference type="OrthoDB" id="9812956at2"/>
<dbReference type="PANTHER" id="PTHR40659:SF1">
    <property type="entry name" value="NICKEL_COBALT EFFLUX SYSTEM RCNA"/>
    <property type="match status" value="1"/>
</dbReference>
<comment type="similarity">
    <text evidence="13">Belongs to the NiCoT transporter (TC 2.A.52) family.</text>
</comment>
<feature type="transmembrane region" description="Helical" evidence="13">
    <location>
        <begin position="289"/>
        <end position="314"/>
    </location>
</feature>
<evidence type="ECO:0000256" key="8">
    <source>
        <dbReference type="ARBA" id="ARBA00022989"/>
    </source>
</evidence>
<dbReference type="GO" id="GO:0015099">
    <property type="term" value="F:nickel cation transmembrane transporter activity"/>
    <property type="evidence" value="ECO:0007669"/>
    <property type="project" value="UniProtKB-UniRule"/>
</dbReference>
<dbReference type="EMBL" id="CDNC01000011">
    <property type="protein sequence ID" value="CEM61429.1"/>
    <property type="molecule type" value="Genomic_DNA"/>
</dbReference>
<dbReference type="Pfam" id="PF03824">
    <property type="entry name" value="NicO"/>
    <property type="match status" value="1"/>
</dbReference>
<keyword evidence="12" id="KW-0170">Cobalt</keyword>